<evidence type="ECO:0000256" key="2">
    <source>
        <dbReference type="SAM" id="MobiDB-lite"/>
    </source>
</evidence>
<keyword evidence="1" id="KW-0175">Coiled coil</keyword>
<comment type="caution">
    <text evidence="3">The sequence shown here is derived from an EMBL/GenBank/DDBJ whole genome shotgun (WGS) entry which is preliminary data.</text>
</comment>
<protein>
    <recommendedName>
        <fullName evidence="5">START domain-containing protein</fullName>
    </recommendedName>
</protein>
<sequence length="1153" mass="132823">MNTPWQGLELTLEEVDILETIYPSASSSESDEMQRKRKHAAKLATQRTQRHRKKQQDELVYLKRKVHELQTHLQQLTLTQKLSDSTVCGKWEKLARDERKRHADVTQENKRLKEAIEEQVQFAECLVDIIKKRPRLTLLTDEAHDQWKLLKLVTDPDARASAFHAIPDREHAKLDSILIEAGLVDIAKGFRRALPKLQPSGDLEVQVCVCGRFDVPYNIVVDAAWEVLRGAVDLKTIHGEYVVLEEVDSSTAYISSRWFHPLGNTQSRLIVKRYIERDTRCVVVCRSIAEDDLLPLDTDYDVCNEVIWLVVEVDDDGVPLARLCQKIWLREGYLNGAAKGGVLPQYLMDTFADGTRAFENAIKSHIEKRMGGSCPAWSWATSSINFWRLASIIDMMASPRNSAGADLSQLPASTRHVRRQQEELAYLKAKIAELNGVLEVLMLNKEVEEAVRPPCRWKSLAQSERMRQQEALHENERLKLAVQEQVQFAESLAGLIRKKPRLCVYPTDPADQWKELRLVADPAARHAAFHAIADREYRMLTSAFIEAGLIDTAELPPCHEPRLHNDNTLEIQSKNAVFIPLRVEIDMELKVLTETLWDVLRGAMNVGEVRGTRVLLAHVDNCVSYTMTTRPFRCGTSQRRLIYKRYMESNPRRFVVVGRSIEDDEVHPIHQDVDVAKELMWITIELHEHALLLKYFHKTQPFRATKQIPPHLISEYLMDIHATFSGAEHDMLVSLGSSTQPQRSAYQRYMDRQQAEKTALRRQVKRLEEYLNALHVARQLKELTRPPSSEWQQLANEERWRMSESLLENQRLRAALRDHATAISAMTSAAPIDFTPEEQEILAIIQRPQRSAYQRYMDRQHAELAALRQQVTALEGRLYEFQCVGEARERRQPQCHWEGLARKERERLMTSVMENRRLKDAVKERAEHAQSLALLVAKPPRCFAVETPLGTNWKHLKLGTDPLQRYSAYHEMADRERRNLRSALLEAGLVATSQLPHEFSPRIFHDTLEVQARAAAKLAMPLQTAMDFEIISEVLWDIMSGTVLRPSPTGRREVLANVDESTVYITTKRQYSLSSAHRHVIVKRYTEGRRFVIVWRSIEDDELFPFDDAFDVSREVGWLVLEPQNGFFQFKTFAKIQPFRDARDCGPHVECRS</sequence>
<feature type="coiled-coil region" evidence="1">
    <location>
        <begin position="95"/>
        <end position="133"/>
    </location>
</feature>
<evidence type="ECO:0000313" key="3">
    <source>
        <dbReference type="EMBL" id="OQR82610.1"/>
    </source>
</evidence>
<accession>A0A1V9YA43</accession>
<feature type="region of interest" description="Disordered" evidence="2">
    <location>
        <begin position="24"/>
        <end position="54"/>
    </location>
</feature>
<dbReference type="STRING" id="1202772.A0A1V9YA43"/>
<name>A0A1V9YA43_ACHHY</name>
<dbReference type="AlphaFoldDB" id="A0A1V9YA43"/>
<evidence type="ECO:0000256" key="1">
    <source>
        <dbReference type="SAM" id="Coils"/>
    </source>
</evidence>
<keyword evidence="4" id="KW-1185">Reference proteome</keyword>
<evidence type="ECO:0000313" key="4">
    <source>
        <dbReference type="Proteomes" id="UP000243579"/>
    </source>
</evidence>
<reference evidence="3 4" key="1">
    <citation type="journal article" date="2014" name="Genome Biol. Evol.">
        <title>The secreted proteins of Achlya hypogyna and Thraustotheca clavata identify the ancestral oomycete secretome and reveal gene acquisitions by horizontal gene transfer.</title>
        <authorList>
            <person name="Misner I."/>
            <person name="Blouin N."/>
            <person name="Leonard G."/>
            <person name="Richards T.A."/>
            <person name="Lane C.E."/>
        </authorList>
    </citation>
    <scope>NUCLEOTIDE SEQUENCE [LARGE SCALE GENOMIC DNA]</scope>
    <source>
        <strain evidence="3 4">ATCC 48635</strain>
    </source>
</reference>
<dbReference type="Proteomes" id="UP000243579">
    <property type="component" value="Unassembled WGS sequence"/>
</dbReference>
<evidence type="ECO:0008006" key="5">
    <source>
        <dbReference type="Google" id="ProtNLM"/>
    </source>
</evidence>
<gene>
    <name evidence="3" type="ORF">ACHHYP_15696</name>
</gene>
<organism evidence="3 4">
    <name type="scientific">Achlya hypogyna</name>
    <name type="common">Oomycete</name>
    <name type="synonym">Protoachlya hypogyna</name>
    <dbReference type="NCBI Taxonomy" id="1202772"/>
    <lineage>
        <taxon>Eukaryota</taxon>
        <taxon>Sar</taxon>
        <taxon>Stramenopiles</taxon>
        <taxon>Oomycota</taxon>
        <taxon>Saprolegniomycetes</taxon>
        <taxon>Saprolegniales</taxon>
        <taxon>Achlyaceae</taxon>
        <taxon>Achlya</taxon>
    </lineage>
</organism>
<proteinExistence type="predicted"/>
<dbReference type="EMBL" id="JNBR01002429">
    <property type="protein sequence ID" value="OQR82610.1"/>
    <property type="molecule type" value="Genomic_DNA"/>
</dbReference>